<comment type="caution">
    <text evidence="1">The sequence shown here is derived from an EMBL/GenBank/DDBJ whole genome shotgun (WGS) entry which is preliminary data.</text>
</comment>
<evidence type="ECO:0000313" key="1">
    <source>
        <dbReference type="EMBL" id="SNX86958.1"/>
    </source>
</evidence>
<sequence>MGPTRREAILASWLQPKSDQLGHRLGNPHSELTTTDCGAHPTSPVGLQPPVSSRVPEIRLPVRNLDSPDFSGFRRLSLDSMDIEDNPTSAVVAGGVMRDWLWCQARG</sequence>
<reference evidence="1" key="1">
    <citation type="submission" date="2023-10" db="EMBL/GenBank/DDBJ databases">
        <authorList>
            <person name="Guldener U."/>
        </authorList>
    </citation>
    <scope>NUCLEOTIDE SEQUENCE</scope>
    <source>
        <strain evidence="1">Mp4</strain>
    </source>
</reference>
<accession>A0AAJ4XRH5</accession>
<keyword evidence="2" id="KW-1185">Reference proteome</keyword>
<evidence type="ECO:0000313" key="2">
    <source>
        <dbReference type="Proteomes" id="UP001294444"/>
    </source>
</evidence>
<dbReference type="Proteomes" id="UP001294444">
    <property type="component" value="Unassembled WGS sequence"/>
</dbReference>
<proteinExistence type="predicted"/>
<dbReference type="EMBL" id="OAPG01000017">
    <property type="protein sequence ID" value="SNX86958.1"/>
    <property type="molecule type" value="Genomic_DNA"/>
</dbReference>
<dbReference type="AlphaFoldDB" id="A0AAJ4XRH5"/>
<gene>
    <name evidence="1" type="ORF">MEPE_05667</name>
</gene>
<organism evidence="1 2">
    <name type="scientific">Melanopsichium pennsylvanicum</name>
    <dbReference type="NCBI Taxonomy" id="63383"/>
    <lineage>
        <taxon>Eukaryota</taxon>
        <taxon>Fungi</taxon>
        <taxon>Dikarya</taxon>
        <taxon>Basidiomycota</taxon>
        <taxon>Ustilaginomycotina</taxon>
        <taxon>Ustilaginomycetes</taxon>
        <taxon>Ustilaginales</taxon>
        <taxon>Ustilaginaceae</taxon>
        <taxon>Melanopsichium</taxon>
    </lineage>
</organism>
<protein>
    <submittedName>
        <fullName evidence="1">Uncharacterized protein</fullName>
    </submittedName>
</protein>
<name>A0AAJ4XRH5_9BASI</name>